<feature type="region of interest" description="Disordered" evidence="5">
    <location>
        <begin position="2402"/>
        <end position="2446"/>
    </location>
</feature>
<dbReference type="InterPro" id="IPR027417">
    <property type="entry name" value="P-loop_NTPase"/>
</dbReference>
<name>A0A978VV10_ZIZJJ</name>
<organism evidence="8 9">
    <name type="scientific">Ziziphus jujuba var. spinosa</name>
    <dbReference type="NCBI Taxonomy" id="714518"/>
    <lineage>
        <taxon>Eukaryota</taxon>
        <taxon>Viridiplantae</taxon>
        <taxon>Streptophyta</taxon>
        <taxon>Embryophyta</taxon>
        <taxon>Tracheophyta</taxon>
        <taxon>Spermatophyta</taxon>
        <taxon>Magnoliopsida</taxon>
        <taxon>eudicotyledons</taxon>
        <taxon>Gunneridae</taxon>
        <taxon>Pentapetalae</taxon>
        <taxon>rosids</taxon>
        <taxon>fabids</taxon>
        <taxon>Rosales</taxon>
        <taxon>Rhamnaceae</taxon>
        <taxon>Paliureae</taxon>
        <taxon>Ziziphus</taxon>
    </lineage>
</organism>
<dbReference type="SUPFAM" id="SSF52540">
    <property type="entry name" value="P-loop containing nucleoside triphosphate hydrolases"/>
    <property type="match status" value="2"/>
</dbReference>
<feature type="domain" description="Chromo" evidence="6">
    <location>
        <begin position="527"/>
        <end position="600"/>
    </location>
</feature>
<evidence type="ECO:0000256" key="5">
    <source>
        <dbReference type="SAM" id="MobiDB-lite"/>
    </source>
</evidence>
<feature type="domain" description="Chromo" evidence="6">
    <location>
        <begin position="452"/>
        <end position="520"/>
    </location>
</feature>
<dbReference type="Gene3D" id="2.40.50.40">
    <property type="match status" value="2"/>
</dbReference>
<dbReference type="Pfam" id="PF00271">
    <property type="entry name" value="Helicase_C"/>
    <property type="match status" value="1"/>
</dbReference>
<dbReference type="GO" id="GO:0031507">
    <property type="term" value="P:heterochromatin formation"/>
    <property type="evidence" value="ECO:0007669"/>
    <property type="project" value="InterPro"/>
</dbReference>
<dbReference type="InterPro" id="IPR000330">
    <property type="entry name" value="SNF2_N"/>
</dbReference>
<feature type="compositionally biased region" description="Basic and acidic residues" evidence="5">
    <location>
        <begin position="80"/>
        <end position="100"/>
    </location>
</feature>
<dbReference type="InterPro" id="IPR001650">
    <property type="entry name" value="Helicase_C-like"/>
</dbReference>
<keyword evidence="2" id="KW-0378">Hydrolase</keyword>
<dbReference type="Pfam" id="PF00176">
    <property type="entry name" value="SNF2-rel_dom"/>
    <property type="match status" value="1"/>
</dbReference>
<dbReference type="Gene3D" id="3.40.50.300">
    <property type="entry name" value="P-loop containing nucleotide triphosphate hydrolases"/>
    <property type="match status" value="1"/>
</dbReference>
<keyword evidence="3" id="KW-0539">Nucleus</keyword>
<evidence type="ECO:0000256" key="3">
    <source>
        <dbReference type="ARBA" id="ARBA00023242"/>
    </source>
</evidence>
<dbReference type="Pfam" id="PF25029">
    <property type="entry name" value="MOM1"/>
    <property type="match status" value="1"/>
</dbReference>
<feature type="coiled-coil region" evidence="4">
    <location>
        <begin position="1472"/>
        <end position="1510"/>
    </location>
</feature>
<evidence type="ECO:0000256" key="2">
    <source>
        <dbReference type="ARBA" id="ARBA00022801"/>
    </source>
</evidence>
<feature type="compositionally biased region" description="Polar residues" evidence="5">
    <location>
        <begin position="2345"/>
        <end position="2358"/>
    </location>
</feature>
<dbReference type="GO" id="GO:0005524">
    <property type="term" value="F:ATP binding"/>
    <property type="evidence" value="ECO:0007669"/>
    <property type="project" value="InterPro"/>
</dbReference>
<feature type="domain" description="Helicase C-terminal" evidence="7">
    <location>
        <begin position="936"/>
        <end position="1110"/>
    </location>
</feature>
<evidence type="ECO:0000313" key="9">
    <source>
        <dbReference type="Proteomes" id="UP000813462"/>
    </source>
</evidence>
<feature type="compositionally biased region" description="Low complexity" evidence="5">
    <location>
        <begin position="19"/>
        <end position="37"/>
    </location>
</feature>
<dbReference type="InterPro" id="IPR049730">
    <property type="entry name" value="SNF2/RAD54-like_C"/>
</dbReference>
<feature type="compositionally biased region" description="Polar residues" evidence="5">
    <location>
        <begin position="2402"/>
        <end position="2435"/>
    </location>
</feature>
<dbReference type="SUPFAM" id="SSF54160">
    <property type="entry name" value="Chromo domain-like"/>
    <property type="match status" value="2"/>
</dbReference>
<reference evidence="8" key="1">
    <citation type="journal article" date="2021" name="Front. Plant Sci.">
        <title>Chromosome-Scale Genome Assembly for Chinese Sour Jujube and Insights Into Its Genome Evolution and Domestication Signature.</title>
        <authorList>
            <person name="Shen L.-Y."/>
            <person name="Luo H."/>
            <person name="Wang X.-L."/>
            <person name="Wang X.-M."/>
            <person name="Qiu X.-J."/>
            <person name="Liu H."/>
            <person name="Zhou S.-S."/>
            <person name="Jia K.-H."/>
            <person name="Nie S."/>
            <person name="Bao Y.-T."/>
            <person name="Zhang R.-G."/>
            <person name="Yun Q.-Z."/>
            <person name="Chai Y.-H."/>
            <person name="Lu J.-Y."/>
            <person name="Li Y."/>
            <person name="Zhao S.-W."/>
            <person name="Mao J.-F."/>
            <person name="Jia S.-G."/>
            <person name="Mao Y.-M."/>
        </authorList>
    </citation>
    <scope>NUCLEOTIDE SEQUENCE</scope>
    <source>
        <strain evidence="8">AT0</strain>
        <tissue evidence="8">Leaf</tissue>
    </source>
</reference>
<feature type="region of interest" description="Disordered" evidence="5">
    <location>
        <begin position="2342"/>
        <end position="2373"/>
    </location>
</feature>
<dbReference type="PROSITE" id="PS50013">
    <property type="entry name" value="CHROMO_2"/>
    <property type="match status" value="2"/>
</dbReference>
<keyword evidence="4" id="KW-0175">Coiled coil</keyword>
<dbReference type="InterPro" id="IPR016197">
    <property type="entry name" value="Chromo-like_dom_sf"/>
</dbReference>
<feature type="compositionally biased region" description="Basic and acidic residues" evidence="5">
    <location>
        <begin position="1"/>
        <end position="17"/>
    </location>
</feature>
<evidence type="ECO:0000313" key="8">
    <source>
        <dbReference type="EMBL" id="KAH7542655.1"/>
    </source>
</evidence>
<feature type="region of interest" description="Disordered" evidence="5">
    <location>
        <begin position="279"/>
        <end position="333"/>
    </location>
</feature>
<evidence type="ECO:0000256" key="4">
    <source>
        <dbReference type="SAM" id="Coils"/>
    </source>
</evidence>
<dbReference type="InterPro" id="IPR038718">
    <property type="entry name" value="SNF2-like_sf"/>
</dbReference>
<evidence type="ECO:0000259" key="6">
    <source>
        <dbReference type="PROSITE" id="PS50013"/>
    </source>
</evidence>
<evidence type="ECO:0000256" key="1">
    <source>
        <dbReference type="ARBA" id="ARBA00022737"/>
    </source>
</evidence>
<dbReference type="Pfam" id="PF00385">
    <property type="entry name" value="Chromo"/>
    <property type="match status" value="1"/>
</dbReference>
<dbReference type="Gene3D" id="3.40.50.10810">
    <property type="entry name" value="Tandem AAA-ATPase domain"/>
    <property type="match status" value="1"/>
</dbReference>
<dbReference type="EMBL" id="JAEACU010000002">
    <property type="protein sequence ID" value="KAH7542655.1"/>
    <property type="molecule type" value="Genomic_DNA"/>
</dbReference>
<comment type="caution">
    <text evidence="8">The sequence shown here is derived from an EMBL/GenBank/DDBJ whole genome shotgun (WGS) entry which is preliminary data.</text>
</comment>
<dbReference type="InterPro" id="IPR039322">
    <property type="entry name" value="MOM1"/>
</dbReference>
<feature type="compositionally biased region" description="Low complexity" evidence="5">
    <location>
        <begin position="2027"/>
        <end position="2044"/>
    </location>
</feature>
<feature type="compositionally biased region" description="Polar residues" evidence="5">
    <location>
        <begin position="126"/>
        <end position="137"/>
    </location>
</feature>
<feature type="compositionally biased region" description="Polar residues" evidence="5">
    <location>
        <begin position="195"/>
        <end position="205"/>
    </location>
</feature>
<dbReference type="Proteomes" id="UP000813462">
    <property type="component" value="Unassembled WGS sequence"/>
</dbReference>
<evidence type="ECO:0008006" key="10">
    <source>
        <dbReference type="Google" id="ProtNLM"/>
    </source>
</evidence>
<dbReference type="SMART" id="SM00298">
    <property type="entry name" value="CHROMO"/>
    <property type="match status" value="2"/>
</dbReference>
<dbReference type="InterPro" id="IPR023780">
    <property type="entry name" value="Chromo_domain"/>
</dbReference>
<feature type="compositionally biased region" description="Basic and acidic residues" evidence="5">
    <location>
        <begin position="279"/>
        <end position="295"/>
    </location>
</feature>
<feature type="region of interest" description="Disordered" evidence="5">
    <location>
        <begin position="1"/>
        <end position="138"/>
    </location>
</feature>
<proteinExistence type="predicted"/>
<feature type="compositionally biased region" description="Polar residues" evidence="5">
    <location>
        <begin position="1777"/>
        <end position="1790"/>
    </location>
</feature>
<feature type="compositionally biased region" description="Polar residues" evidence="5">
    <location>
        <begin position="1991"/>
        <end position="2004"/>
    </location>
</feature>
<dbReference type="PROSITE" id="PS51194">
    <property type="entry name" value="HELICASE_CTER"/>
    <property type="match status" value="1"/>
</dbReference>
<feature type="region of interest" description="Disordered" evidence="5">
    <location>
        <begin position="1758"/>
        <end position="1819"/>
    </location>
</feature>
<protein>
    <recommendedName>
        <fullName evidence="10">Helicase protein MOM1</fullName>
    </recommendedName>
</protein>
<evidence type="ECO:0000259" key="7">
    <source>
        <dbReference type="PROSITE" id="PS51194"/>
    </source>
</evidence>
<feature type="region of interest" description="Disordered" evidence="5">
    <location>
        <begin position="1964"/>
        <end position="2061"/>
    </location>
</feature>
<gene>
    <name evidence="8" type="ORF">FEM48_Zijuj02G0097100</name>
</gene>
<feature type="compositionally biased region" description="Basic and acidic residues" evidence="5">
    <location>
        <begin position="228"/>
        <end position="237"/>
    </location>
</feature>
<feature type="compositionally biased region" description="Basic and acidic residues" evidence="5">
    <location>
        <begin position="206"/>
        <end position="216"/>
    </location>
</feature>
<dbReference type="InterPro" id="IPR056882">
    <property type="entry name" value="MOM1_dom"/>
</dbReference>
<feature type="compositionally biased region" description="Low complexity" evidence="5">
    <location>
        <begin position="315"/>
        <end position="329"/>
    </location>
</feature>
<sequence>MANETRSSRKVKDDENSNSKGKQTTSKSASGSTSSDKSGLRRSAREMSSKKKMVSSPSSVRKSQRLEKLTPSPPSLRKSGRIEKKSTPRPLRRSDRDTKQSPKRSGKSLGSLFVKKKNGQKEESVKQSTDVNASQVKNGRMTARDFRALWRNSHDKVKMADYREKENIESNCSSGCMNRVDELIGEYVAGTCERTSVGSESGVRNSSKETLEDKGGMMELSHSRCKNSCRDESHGSEDGDSNDAVSKEISDENGRIIVDCFPLDKVRAPELMDFSSNKKTLDEKIGSESGKDSMPSRRKRNLVNVDSEVSAKNPSQYSIADASSSPSESTRGDLVETNGACFKRHRVDFDPARQELSSCNTILNRELHVASVMKGRGEHEATTTKGPAETCNNYTQRKESPIDIQIGDGIRLVNLMTLKLIDPPMDDVPFGVWYCPKCVMKKIESGVHSVSEGVESIWDAREVEVSDVDGLQKQKEFLVKYKGLAHIHNCWVPESKLLLDAPSLVAKFNRKNQVISWKQEWTIPQRLLQKRLLMSPKQRDQYLRDRAGDKHAGDKCDCQYEWLVKWRGLGYEHATWELENSSLFSSLDGQGLIRDYENRRKENKVVSFVEDKILESEKGLSIKLSHLPIESSSGLSTNHLDCINKLRELWHNSQNAVVIDEQERIKKVVAFILSLQSNVCRPFLIISAPAALNSWDDEFRRIAPSINAVVYKGHKDFRKTIRTLEFYEEGGCIILQALITTAEAIIEDLDVLKCIEWEAIVIDEFQRPKICLHSAQIKILSARMRLILSCQLKENSADCYFNMLALLDSHDVSDNSIPLLPSSSNSIGKLKERLSKYIIYGCKSEASRFKEYWVPVQLSNVQLEKYCDALISNCTLLRSFQKNDLVGSLHDILSSIRKCCDHPYLYDQSVQAFLNKGLKEVEYLDVGVKASAKLQLLDMMLLEIKKRGLRVLILFQPITGGTVSGTGSGRTSIGDILDDFLRQRFGTDCYERVEWGILPAKRQAALNKFNDKEHGRFVFLLETRACVPSIKLSSVDNVIIYGSDWNPVNDVKALQKITLDSQFDQIKIFRLYSSCTVEEKVLILSKQEKILDSLSRNTCHMLLMWGAAHQFETLDKFHRGNDPPSIADISFNESHLKDVFRDFLSILPLNSKESGSGNPSIIVNVQQVGGAYSTDFSLPGMRQSQLLEEGQPHIFWTKLLEGKHPQWKYSSGSSQRNRKRVQNFDEISKEQEAEIVDDAKKRRKVVSSSVELFCQKLGSDGKLIAGDKEGASETSADNLPYSLLKSSCVNKTIPSIYASSSPQLGPNFLGMPKATTSDYGERRRLLDEQKTLHLHLKPEISKLCEILQLNDLVKGMVEKFLEYVMHNHLVYREPATTLQAFQISLCWTAASLANQKIDHKSSVLLARQHLNFSCKKEEADCVYSLLRCLKKMFLYRIGNLKDAEVKECTDKQVHWLSRLVEKDVSKSIKEIQKKCQKQLTKLLQRQQEAKNELLRDYEVERAKLQNQQQTEAAVIRSCTQNNPSLRTDKLKMLDSSYMKTYEQHKQVMDTNLKELEALHLTRRDKMQQKEAKWVEEVMSWARRECLGKPPSNGPGHQLEYSRTNERIVLGDPASVCLSDEQSPEDVERSIPGFRAGLPGAPENVTNEDVAFNHPVKTWTPHVGPINENDKLNTMASEQATITGLLGKSKTVNSSDDQERVASMNSCAKEQVPDDNVPPEVCEIHSSSDGSGIVATQSSCEEPIHDVAALTMPDGEVIQNVGGNFSSSADPGEIHPSTLPSSKEQNPNASLSRPGGDVLLGLPETGHLSDGVDNDVSANSSASEEVCTGLTVNEPGIEVHFRVPESVRSCCGLEYPVPVNPRSSEEQILDTASVSIPDKEIQQGVPMTLSSNDVVNVVSLNPVSSKEQIPDGAMLSNAEVSLSVPETVHDEVEVDMASANAAGVGQLEGAVNAVDEDTLLQEPSMLHQDEHTRSSTSCGKQVGDASARDKQISSQEAGHSVSQPVENEPSHQSDPDAPASDTAVQIQPLPSSSPPSGLNLLNEPSVGETRYQPNHGGHTSNHVAQASMQPVEDPVELPNLGVSQSLTGFPLHPPVDVPTGGVGTHFSDTRTTSAVPLLFSPPDPLQNEVDRLCKETADVDKNHDDMMQHLKSECEKEMDKIRQKYEIKFKEVEAEYVLKTEQLKSNRNKVLMNKFLAEALRWKCGPLGAPGTSGVKQAMNSNFAQQRVRSSMLQNAQRLSTPVGASLSSSSAANLQASVPAPNAQTIPSALAVSASPLAPLQSVSNSSTIIPTTIARPPVIGSFSSPGGNLQSVPEIRTPAPHLQPFRPSTYAAAISHPPHLRGMASQQAGRNPPSTSHALPHVSPRLPSSTYQFGPYNRPPRPNYLSALELLVEVEGGCNATPPNSSSLQPSLVQSNPSESGTNRTQVNQVSTGGSADIVCLSDDE</sequence>
<accession>A0A978VV10</accession>
<dbReference type="GO" id="GO:0016787">
    <property type="term" value="F:hydrolase activity"/>
    <property type="evidence" value="ECO:0007669"/>
    <property type="project" value="UniProtKB-KW"/>
</dbReference>
<dbReference type="Gene3D" id="6.10.250.1310">
    <property type="match status" value="1"/>
</dbReference>
<dbReference type="InterPro" id="IPR000953">
    <property type="entry name" value="Chromo/chromo_shadow_dom"/>
</dbReference>
<keyword evidence="1" id="KW-0677">Repeat</keyword>
<dbReference type="CDD" id="cd18793">
    <property type="entry name" value="SF2_C_SNF"/>
    <property type="match status" value="1"/>
</dbReference>
<dbReference type="PANTHER" id="PTHR35116:SF2">
    <property type="entry name" value="ATP-DEPENDENT HELICASE FAMILY PROTEIN-RELATED"/>
    <property type="match status" value="1"/>
</dbReference>
<dbReference type="PANTHER" id="PTHR35116">
    <property type="entry name" value="HELICASE PROTEIN MOM1"/>
    <property type="match status" value="1"/>
</dbReference>
<feature type="region of interest" description="Disordered" evidence="5">
    <location>
        <begin position="195"/>
        <end position="247"/>
    </location>
</feature>